<dbReference type="EMBL" id="CP017697">
    <property type="protein sequence ID" value="ATO43319.1"/>
    <property type="molecule type" value="Genomic_DNA"/>
</dbReference>
<accession>A0A2D1KMG0</accession>
<keyword evidence="3" id="KW-1185">Reference proteome</keyword>
<gene>
    <name evidence="2" type="ORF">LC20004_05100</name>
</gene>
<dbReference type="RefSeq" id="WP_010013077.1">
    <property type="nucleotide sequence ID" value="NZ_AEOS01000104.1"/>
</dbReference>
<dbReference type="KEGG" id="lcy:LC20004_05100"/>
<dbReference type="AlphaFoldDB" id="A0A2D1KMG0"/>
<dbReference type="InterPro" id="IPR021145">
    <property type="entry name" value="Portal_protein_SPP1_Gp6-like"/>
</dbReference>
<sequence length="517" mass="58435">MAKFLGRERFDKNANAVYQYDPATFNKLELDSEAFKKLISRFIRKHSTEQVPRLEELKRYYLHDNAIHRRPDKSNPDQADNRIASAYAQYVTIFMQGYILGNPVKYENPDKALTDKINDFNSINHIDYHDSLIETDLSIYGRAYELVTLDGQARERAIKLRPENTFVVYDDSVDPAPLFGVRYYSLGFDTDVTYKVEVYLANKNVTFTSKAANYGTLSAAKIVDVPFAECQINEYKNNDDRIGDYENVLDNIDAYDLSQSELANFQQDSNDAILVIKGNPYTGSATPEYQRDEKTGEYLRDSQGDLIPVENSEADVLTQMLRAHILVLDDNPNPDGAQPDAAWLVKSYDTEGTEKYKQRIVDDILRFTFTPDTNDQNFAGTQSGEAMKYKLLGNDNLRKVKERLLTAGFLRRLRLTSFSWGIKSAATTEVESTTVTFTPNLPEDKQQQIAMATAIDGIASDETVLGLISDVTGVDAKQELKRLKKQHKDAAEEFNSGYPDPNAEQPKVGEPDGRSAE</sequence>
<organism evidence="2 3">
    <name type="scientific">Loigolactobacillus coryniformis subsp. torquens DSM 20004 = KCTC 3535</name>
    <dbReference type="NCBI Taxonomy" id="1423822"/>
    <lineage>
        <taxon>Bacteria</taxon>
        <taxon>Bacillati</taxon>
        <taxon>Bacillota</taxon>
        <taxon>Bacilli</taxon>
        <taxon>Lactobacillales</taxon>
        <taxon>Lactobacillaceae</taxon>
        <taxon>Loigolactobacillus</taxon>
    </lineage>
</organism>
<feature type="compositionally biased region" description="Basic and acidic residues" evidence="1">
    <location>
        <begin position="507"/>
        <end position="517"/>
    </location>
</feature>
<dbReference type="OrthoDB" id="3189403at2"/>
<protein>
    <submittedName>
        <fullName evidence="2">Phage portal protein</fullName>
    </submittedName>
</protein>
<dbReference type="Pfam" id="PF05133">
    <property type="entry name" value="SPP1_portal"/>
    <property type="match status" value="1"/>
</dbReference>
<dbReference type="InterPro" id="IPR006428">
    <property type="entry name" value="Portal_SPP1-type"/>
</dbReference>
<dbReference type="Proteomes" id="UP000223559">
    <property type="component" value="Chromosome"/>
</dbReference>
<reference evidence="2 3" key="1">
    <citation type="submission" date="2016-10" db="EMBL/GenBank/DDBJ databases">
        <title>The whole genome sequencing and assembly of L. cotyniformis subsp. torquens DSM 20004 strain.</title>
        <authorList>
            <person name="Park M.-K."/>
            <person name="Lee Y.-J."/>
            <person name="Yi H."/>
            <person name="Bahn Y.-S."/>
            <person name="Kim J.F."/>
            <person name="Lee D.-W."/>
        </authorList>
    </citation>
    <scope>NUCLEOTIDE SEQUENCE [LARGE SCALE GENOMIC DNA]</scope>
    <source>
        <strain evidence="2 3">DSM 20004</strain>
    </source>
</reference>
<evidence type="ECO:0000313" key="3">
    <source>
        <dbReference type="Proteomes" id="UP000223559"/>
    </source>
</evidence>
<evidence type="ECO:0000313" key="2">
    <source>
        <dbReference type="EMBL" id="ATO43319.1"/>
    </source>
</evidence>
<evidence type="ECO:0000256" key="1">
    <source>
        <dbReference type="SAM" id="MobiDB-lite"/>
    </source>
</evidence>
<name>A0A2D1KMG0_9LACO</name>
<feature type="region of interest" description="Disordered" evidence="1">
    <location>
        <begin position="484"/>
        <end position="517"/>
    </location>
</feature>
<proteinExistence type="predicted"/>
<dbReference type="NCBIfam" id="TIGR01538">
    <property type="entry name" value="portal_SPP1"/>
    <property type="match status" value="1"/>
</dbReference>